<accession>A0A8H7SPA7</accession>
<protein>
    <recommendedName>
        <fullName evidence="8">PHD-type domain-containing protein</fullName>
    </recommendedName>
</protein>
<dbReference type="Pfam" id="PF00628">
    <property type="entry name" value="PHD"/>
    <property type="match status" value="1"/>
</dbReference>
<dbReference type="GO" id="GO:0008270">
    <property type="term" value="F:zinc ion binding"/>
    <property type="evidence" value="ECO:0007669"/>
    <property type="project" value="UniProtKB-KW"/>
</dbReference>
<dbReference type="PROSITE" id="PS50016">
    <property type="entry name" value="ZF_PHD_2"/>
    <property type="match status" value="1"/>
</dbReference>
<dbReference type="SMART" id="SM00249">
    <property type="entry name" value="PHD"/>
    <property type="match status" value="1"/>
</dbReference>
<keyword evidence="2" id="KW-0479">Metal-binding</keyword>
<dbReference type="InterPro" id="IPR001965">
    <property type="entry name" value="Znf_PHD"/>
</dbReference>
<evidence type="ECO:0000256" key="1">
    <source>
        <dbReference type="ARBA" id="ARBA00004123"/>
    </source>
</evidence>
<proteinExistence type="predicted"/>
<dbReference type="PANTHER" id="PTHR46174:SF1">
    <property type="entry name" value="CXXC-TYPE ZINC FINGER PROTEIN 1"/>
    <property type="match status" value="1"/>
</dbReference>
<dbReference type="EMBL" id="JAEPRE010000103">
    <property type="protein sequence ID" value="KAG2232661.1"/>
    <property type="molecule type" value="Genomic_DNA"/>
</dbReference>
<evidence type="ECO:0000256" key="4">
    <source>
        <dbReference type="ARBA" id="ARBA00022833"/>
    </source>
</evidence>
<reference evidence="9" key="1">
    <citation type="submission" date="2021-01" db="EMBL/GenBank/DDBJ databases">
        <title>Metabolic potential, ecology and presence of endohyphal bacteria is reflected in genomic diversity of Mucoromycotina.</title>
        <authorList>
            <person name="Muszewska A."/>
            <person name="Okrasinska A."/>
            <person name="Steczkiewicz K."/>
            <person name="Drgas O."/>
            <person name="Orlowska M."/>
            <person name="Perlinska-Lenart U."/>
            <person name="Aleksandrzak-Piekarczyk T."/>
            <person name="Szatraj K."/>
            <person name="Zielenkiewicz U."/>
            <person name="Pilsyk S."/>
            <person name="Malc E."/>
            <person name="Mieczkowski P."/>
            <person name="Kruszewska J.S."/>
            <person name="Biernat P."/>
            <person name="Pawlowska J."/>
        </authorList>
    </citation>
    <scope>NUCLEOTIDE SEQUENCE</scope>
    <source>
        <strain evidence="9">WA0000018081</strain>
    </source>
</reference>
<dbReference type="SUPFAM" id="SSF57903">
    <property type="entry name" value="FYVE/PHD zinc finger"/>
    <property type="match status" value="1"/>
</dbReference>
<evidence type="ECO:0000313" key="10">
    <source>
        <dbReference type="Proteomes" id="UP000613177"/>
    </source>
</evidence>
<sequence length="398" mass="45975">MNNKTIDHLPPIKSLPLRKRLSVKKQTFCDASPNITSVPKPIKQPLKKAYNCVSLQSVIHRKQPLNSCGLSGNPLLWNNGDTEKYKLVVKKSNSISAGSTKRGRPSISKRSLSMDHQAPVKVRKNSGKYTTEGKLYCVCRQSYDATRFMIACDRCDDWFHGECIDINEKESEFIDLYFCNKCSKSKKTLWKPKCVNPACHKAARISSSLGHLSKYCSDSCGMQVARARLELVEMKRRQTGEHSVSIAKLTLMKQRQLRIESFADKQDRKRLAEIRQEKQKIRDCVNDINQRSQLLKKIILESNSNNNDDDYCQFDTRIVSPEQKSIICNTQNCLKHIDWQTLIQQEYDQERKEQFNLLIHLQEETDQIKSRMRERRSEKSTIKDLVNGTIPFLLYPAI</sequence>
<evidence type="ECO:0000256" key="6">
    <source>
        <dbReference type="PROSITE-ProRule" id="PRU00146"/>
    </source>
</evidence>
<dbReference type="PANTHER" id="PTHR46174">
    <property type="entry name" value="CXXC-TYPE ZINC FINGER PROTEIN 1"/>
    <property type="match status" value="1"/>
</dbReference>
<feature type="region of interest" description="Disordered" evidence="7">
    <location>
        <begin position="96"/>
        <end position="119"/>
    </location>
</feature>
<dbReference type="InterPro" id="IPR013083">
    <property type="entry name" value="Znf_RING/FYVE/PHD"/>
</dbReference>
<keyword evidence="3 6" id="KW-0863">Zinc-finger</keyword>
<comment type="caution">
    <text evidence="9">The sequence shown here is derived from an EMBL/GenBank/DDBJ whole genome shotgun (WGS) entry which is preliminary data.</text>
</comment>
<dbReference type="Gene3D" id="3.30.40.10">
    <property type="entry name" value="Zinc/RING finger domain, C3HC4 (zinc finger)"/>
    <property type="match status" value="1"/>
</dbReference>
<keyword evidence="10" id="KW-1185">Reference proteome</keyword>
<evidence type="ECO:0000313" key="9">
    <source>
        <dbReference type="EMBL" id="KAG2232661.1"/>
    </source>
</evidence>
<dbReference type="GO" id="GO:0048188">
    <property type="term" value="C:Set1C/COMPASS complex"/>
    <property type="evidence" value="ECO:0007669"/>
    <property type="project" value="InterPro"/>
</dbReference>
<keyword evidence="4" id="KW-0862">Zinc</keyword>
<dbReference type="InterPro" id="IPR011011">
    <property type="entry name" value="Znf_FYVE_PHD"/>
</dbReference>
<evidence type="ECO:0000256" key="2">
    <source>
        <dbReference type="ARBA" id="ARBA00022723"/>
    </source>
</evidence>
<evidence type="ECO:0000256" key="5">
    <source>
        <dbReference type="ARBA" id="ARBA00023242"/>
    </source>
</evidence>
<dbReference type="InterPro" id="IPR019786">
    <property type="entry name" value="Zinc_finger_PHD-type_CS"/>
</dbReference>
<evidence type="ECO:0000259" key="8">
    <source>
        <dbReference type="PROSITE" id="PS50016"/>
    </source>
</evidence>
<dbReference type="InterPro" id="IPR037869">
    <property type="entry name" value="Spp1/CFP1"/>
</dbReference>
<evidence type="ECO:0000256" key="7">
    <source>
        <dbReference type="SAM" id="MobiDB-lite"/>
    </source>
</evidence>
<dbReference type="Proteomes" id="UP000613177">
    <property type="component" value="Unassembled WGS sequence"/>
</dbReference>
<keyword evidence="5" id="KW-0539">Nucleus</keyword>
<dbReference type="GO" id="GO:0045893">
    <property type="term" value="P:positive regulation of DNA-templated transcription"/>
    <property type="evidence" value="ECO:0007669"/>
    <property type="project" value="TreeGrafter"/>
</dbReference>
<gene>
    <name evidence="9" type="ORF">INT48_006840</name>
</gene>
<organism evidence="9 10">
    <name type="scientific">Thamnidium elegans</name>
    <dbReference type="NCBI Taxonomy" id="101142"/>
    <lineage>
        <taxon>Eukaryota</taxon>
        <taxon>Fungi</taxon>
        <taxon>Fungi incertae sedis</taxon>
        <taxon>Mucoromycota</taxon>
        <taxon>Mucoromycotina</taxon>
        <taxon>Mucoromycetes</taxon>
        <taxon>Mucorales</taxon>
        <taxon>Mucorineae</taxon>
        <taxon>Mucoraceae</taxon>
        <taxon>Thamnidium</taxon>
    </lineage>
</organism>
<feature type="domain" description="PHD-type" evidence="8">
    <location>
        <begin position="134"/>
        <end position="185"/>
    </location>
</feature>
<comment type="subcellular location">
    <subcellularLocation>
        <location evidence="1">Nucleus</location>
    </subcellularLocation>
</comment>
<dbReference type="InterPro" id="IPR019787">
    <property type="entry name" value="Znf_PHD-finger"/>
</dbReference>
<name>A0A8H7SPA7_9FUNG</name>
<dbReference type="PROSITE" id="PS01359">
    <property type="entry name" value="ZF_PHD_1"/>
    <property type="match status" value="1"/>
</dbReference>
<evidence type="ECO:0000256" key="3">
    <source>
        <dbReference type="ARBA" id="ARBA00022771"/>
    </source>
</evidence>
<dbReference type="AlphaFoldDB" id="A0A8H7SPA7"/>